<proteinExistence type="predicted"/>
<sequence length="233" mass="25173">MGLCLSATAPQSSSLNLPHRSGKSSTFSHTLNSRHDQTCSARTDTNDNVGFSATTSTIGKSQFQEIASGSIDGEGSLPLPLPLPNSQILKWPNMKVFSFKKLKSATRNFSFETLLGKGGFGSVYKAWWNDMTLSPVKPGSENSKLEQVSWSTWLKIAIGAARGLAFLHDSETQVIFRDFKSSNILLDGNYNAKISDFGLALVSCGEESNVTMIMGTYGYIAPECMVTGLHGNS</sequence>
<dbReference type="InterPro" id="IPR000719">
    <property type="entry name" value="Prot_kinase_dom"/>
</dbReference>
<comment type="caution">
    <text evidence="4">The sequence shown here is derived from an EMBL/GenBank/DDBJ whole genome shotgun (WGS) entry which is preliminary data.</text>
</comment>
<dbReference type="SUPFAM" id="SSF56112">
    <property type="entry name" value="Protein kinase-like (PK-like)"/>
    <property type="match status" value="1"/>
</dbReference>
<protein>
    <recommendedName>
        <fullName evidence="3">Protein kinase domain-containing protein</fullName>
    </recommendedName>
</protein>
<dbReference type="Gene3D" id="3.30.200.20">
    <property type="entry name" value="Phosphorylase Kinase, domain 1"/>
    <property type="match status" value="1"/>
</dbReference>
<dbReference type="GO" id="GO:0005524">
    <property type="term" value="F:ATP binding"/>
    <property type="evidence" value="ECO:0007669"/>
    <property type="project" value="UniProtKB-UniRule"/>
</dbReference>
<evidence type="ECO:0000256" key="1">
    <source>
        <dbReference type="PROSITE-ProRule" id="PRU10141"/>
    </source>
</evidence>
<feature type="binding site" evidence="1">
    <location>
        <position position="137"/>
    </location>
    <ligand>
        <name>ATP</name>
        <dbReference type="ChEBI" id="CHEBI:30616"/>
    </ligand>
</feature>
<evidence type="ECO:0000313" key="5">
    <source>
        <dbReference type="Proteomes" id="UP001386955"/>
    </source>
</evidence>
<feature type="region of interest" description="Disordered" evidence="2">
    <location>
        <begin position="1"/>
        <end position="43"/>
    </location>
</feature>
<evidence type="ECO:0000313" key="4">
    <source>
        <dbReference type="EMBL" id="KAK7379701.1"/>
    </source>
</evidence>
<dbReference type="EMBL" id="JAYMYS010000017">
    <property type="protein sequence ID" value="KAK7379701.1"/>
    <property type="molecule type" value="Genomic_DNA"/>
</dbReference>
<dbReference type="GO" id="GO:0004672">
    <property type="term" value="F:protein kinase activity"/>
    <property type="evidence" value="ECO:0007669"/>
    <property type="project" value="InterPro"/>
</dbReference>
<keyword evidence="1" id="KW-0547">Nucleotide-binding</keyword>
<evidence type="ECO:0000259" key="3">
    <source>
        <dbReference type="PROSITE" id="PS50011"/>
    </source>
</evidence>
<dbReference type="InterPro" id="IPR011009">
    <property type="entry name" value="Kinase-like_dom_sf"/>
</dbReference>
<accession>A0AAN9RNU5</accession>
<dbReference type="Proteomes" id="UP001386955">
    <property type="component" value="Unassembled WGS sequence"/>
</dbReference>
<organism evidence="4 5">
    <name type="scientific">Psophocarpus tetragonolobus</name>
    <name type="common">Winged bean</name>
    <name type="synonym">Dolichos tetragonolobus</name>
    <dbReference type="NCBI Taxonomy" id="3891"/>
    <lineage>
        <taxon>Eukaryota</taxon>
        <taxon>Viridiplantae</taxon>
        <taxon>Streptophyta</taxon>
        <taxon>Embryophyta</taxon>
        <taxon>Tracheophyta</taxon>
        <taxon>Spermatophyta</taxon>
        <taxon>Magnoliopsida</taxon>
        <taxon>eudicotyledons</taxon>
        <taxon>Gunneridae</taxon>
        <taxon>Pentapetalae</taxon>
        <taxon>rosids</taxon>
        <taxon>fabids</taxon>
        <taxon>Fabales</taxon>
        <taxon>Fabaceae</taxon>
        <taxon>Papilionoideae</taxon>
        <taxon>50 kb inversion clade</taxon>
        <taxon>NPAAA clade</taxon>
        <taxon>indigoferoid/millettioid clade</taxon>
        <taxon>Phaseoleae</taxon>
        <taxon>Psophocarpus</taxon>
    </lineage>
</organism>
<dbReference type="InterPro" id="IPR050823">
    <property type="entry name" value="Plant_Ser_Thr_Prot_Kinase"/>
</dbReference>
<keyword evidence="1" id="KW-0067">ATP-binding</keyword>
<dbReference type="InterPro" id="IPR017441">
    <property type="entry name" value="Protein_kinase_ATP_BS"/>
</dbReference>
<keyword evidence="5" id="KW-1185">Reference proteome</keyword>
<dbReference type="PROSITE" id="PS00107">
    <property type="entry name" value="PROTEIN_KINASE_ATP"/>
    <property type="match status" value="1"/>
</dbReference>
<dbReference type="Pfam" id="PF00069">
    <property type="entry name" value="Pkinase"/>
    <property type="match status" value="1"/>
</dbReference>
<dbReference type="Gene3D" id="1.10.510.10">
    <property type="entry name" value="Transferase(Phosphotransferase) domain 1"/>
    <property type="match status" value="1"/>
</dbReference>
<dbReference type="AlphaFoldDB" id="A0AAN9RNU5"/>
<dbReference type="PANTHER" id="PTHR45621">
    <property type="entry name" value="OS01G0588500 PROTEIN-RELATED"/>
    <property type="match status" value="1"/>
</dbReference>
<name>A0AAN9RNU5_PSOTE</name>
<reference evidence="4 5" key="1">
    <citation type="submission" date="2024-01" db="EMBL/GenBank/DDBJ databases">
        <title>The genomes of 5 underutilized Papilionoideae crops provide insights into root nodulation and disease resistanc.</title>
        <authorList>
            <person name="Jiang F."/>
        </authorList>
    </citation>
    <scope>NUCLEOTIDE SEQUENCE [LARGE SCALE GENOMIC DNA]</scope>
    <source>
        <strain evidence="4">DUOXIRENSHENG_FW03</strain>
        <tissue evidence="4">Leaves</tissue>
    </source>
</reference>
<feature type="domain" description="Protein kinase" evidence="3">
    <location>
        <begin position="52"/>
        <end position="233"/>
    </location>
</feature>
<dbReference type="PROSITE" id="PS50011">
    <property type="entry name" value="PROTEIN_KINASE_DOM"/>
    <property type="match status" value="1"/>
</dbReference>
<evidence type="ECO:0000256" key="2">
    <source>
        <dbReference type="SAM" id="MobiDB-lite"/>
    </source>
</evidence>
<gene>
    <name evidence="4" type="ORF">VNO78_34390</name>
</gene>